<reference evidence="2 3" key="1">
    <citation type="submission" date="2020-07" db="EMBL/GenBank/DDBJ databases">
        <title>Sequencing the genomes of 1000 actinobacteria strains.</title>
        <authorList>
            <person name="Klenk H.-P."/>
        </authorList>
    </citation>
    <scope>NUCLEOTIDE SEQUENCE [LARGE SCALE GENOMIC DNA]</scope>
    <source>
        <strain evidence="2 3">DSM 19663</strain>
    </source>
</reference>
<keyword evidence="1" id="KW-0732">Signal</keyword>
<evidence type="ECO:0000313" key="2">
    <source>
        <dbReference type="EMBL" id="MBA8848939.1"/>
    </source>
</evidence>
<proteinExistence type="predicted"/>
<gene>
    <name evidence="2" type="ORF">FHX53_002556</name>
</gene>
<accession>A0A839E8G4</accession>
<evidence type="ECO:0000256" key="1">
    <source>
        <dbReference type="SAM" id="SignalP"/>
    </source>
</evidence>
<name>A0A839E8G4_9MICO</name>
<dbReference type="AlphaFoldDB" id="A0A839E8G4"/>
<dbReference type="EMBL" id="JACGWX010000009">
    <property type="protein sequence ID" value="MBA8848939.1"/>
    <property type="molecule type" value="Genomic_DNA"/>
</dbReference>
<feature type="chain" id="PRO_5033029684" description="Hemagglutinin" evidence="1">
    <location>
        <begin position="36"/>
        <end position="592"/>
    </location>
</feature>
<dbReference type="RefSeq" id="WP_182491711.1">
    <property type="nucleotide sequence ID" value="NZ_BAAAOV010000004.1"/>
</dbReference>
<organism evidence="2 3">
    <name type="scientific">Microcella alkalica</name>
    <dbReference type="NCBI Taxonomy" id="355930"/>
    <lineage>
        <taxon>Bacteria</taxon>
        <taxon>Bacillati</taxon>
        <taxon>Actinomycetota</taxon>
        <taxon>Actinomycetes</taxon>
        <taxon>Micrococcales</taxon>
        <taxon>Microbacteriaceae</taxon>
        <taxon>Microcella</taxon>
    </lineage>
</organism>
<dbReference type="Proteomes" id="UP000585905">
    <property type="component" value="Unassembled WGS sequence"/>
</dbReference>
<keyword evidence="3" id="KW-1185">Reference proteome</keyword>
<comment type="caution">
    <text evidence="2">The sequence shown here is derived from an EMBL/GenBank/DDBJ whole genome shotgun (WGS) entry which is preliminary data.</text>
</comment>
<feature type="signal peptide" evidence="1">
    <location>
        <begin position="1"/>
        <end position="35"/>
    </location>
</feature>
<evidence type="ECO:0000313" key="3">
    <source>
        <dbReference type="Proteomes" id="UP000585905"/>
    </source>
</evidence>
<protein>
    <recommendedName>
        <fullName evidence="4">Hemagglutinin</fullName>
    </recommendedName>
</protein>
<sequence length="592" mass="62642">MSILERTRARRFFAACIASFAVVAALLMPVSPAQAATATDFDPGFIISDQQFYDREAMTEAEIGNFLQAQIGTCLNTNCLNVIKTSTTDRPADAMCDVYRGESEESTARILFKVQTACGISARVLLVTLQKEQSLVTHRQPTLSRIDRAMGYACPDDTTRPGWCDPAFAGLYNQLYRAAWQMKRYGNPPGTSSRFTWFPVGRATAVLHHPNRDCGTRTVTITNNATAALYYYTPYTPNAAALANLYGTGDACSSYGNRNFWRFYSDWFGSPTGPFTPLGNLEAASGAINEIRLTGWAHDPNSTSPISVHAYVDGSASAWSASLPRPDVQSAIKTAGPAHGFDLAIPAAPGKRSVCLYMINVGPGQNTLLGCRSVVVEGVAELGRPPFGTIDEVSASAGSVSIRGWAIDPDTTAPIDVHVYVDGRGIPVRAADTRPDVGAAYALYGPNHGFSATIPAAPGNRQICVYAINSVSGVNPLLGCRSTTVPNSTPTNAPPKGNFEGITLTAGALTVTGWAFDPDSAAPIDVHVYVNGRGSSHLANEPRPDVIAAFPGRSAGHGFSLVVPAGTSPGTVCIYAIDTTGGTNPTLGCRSI</sequence>
<evidence type="ECO:0008006" key="4">
    <source>
        <dbReference type="Google" id="ProtNLM"/>
    </source>
</evidence>